<keyword evidence="2" id="KW-1185">Reference proteome</keyword>
<reference evidence="1 2" key="1">
    <citation type="submission" date="2018-04" db="EMBL/GenBank/DDBJ databases">
        <title>Chitinophaga fuyangensis sp. nov., isolated from soil in a chemical factory.</title>
        <authorList>
            <person name="Chen K."/>
        </authorList>
    </citation>
    <scope>NUCLEOTIDE SEQUENCE [LARGE SCALE GENOMIC DNA]</scope>
    <source>
        <strain evidence="1 2">LY-1</strain>
    </source>
</reference>
<gene>
    <name evidence="1" type="ORF">DCC81_07300</name>
</gene>
<sequence>MNFTLDDCYWHDSILESIFLDRKDLGENDVIEIVVDWYDKPRSKILCKGVCLFKAVMNSGIHVKETIDIAYIGPADDPDLLHFYKLWDGAFDNVQLYCFVIKTNSTGSEIKILTEDAEGVII</sequence>
<proteinExistence type="predicted"/>
<evidence type="ECO:0000313" key="1">
    <source>
        <dbReference type="EMBL" id="PUZ29260.1"/>
    </source>
</evidence>
<dbReference type="OrthoDB" id="677693at2"/>
<organism evidence="1 2">
    <name type="scientific">Chitinophaga parva</name>
    <dbReference type="NCBI Taxonomy" id="2169414"/>
    <lineage>
        <taxon>Bacteria</taxon>
        <taxon>Pseudomonadati</taxon>
        <taxon>Bacteroidota</taxon>
        <taxon>Chitinophagia</taxon>
        <taxon>Chitinophagales</taxon>
        <taxon>Chitinophagaceae</taxon>
        <taxon>Chitinophaga</taxon>
    </lineage>
</organism>
<comment type="caution">
    <text evidence="1">The sequence shown here is derived from an EMBL/GenBank/DDBJ whole genome shotgun (WGS) entry which is preliminary data.</text>
</comment>
<dbReference type="RefSeq" id="WP_108685899.1">
    <property type="nucleotide sequence ID" value="NZ_QCYK01000001.1"/>
</dbReference>
<name>A0A2T7BNN8_9BACT</name>
<evidence type="ECO:0000313" key="2">
    <source>
        <dbReference type="Proteomes" id="UP000244450"/>
    </source>
</evidence>
<dbReference type="AlphaFoldDB" id="A0A2T7BNN8"/>
<dbReference type="EMBL" id="QCYK01000001">
    <property type="protein sequence ID" value="PUZ29260.1"/>
    <property type="molecule type" value="Genomic_DNA"/>
</dbReference>
<accession>A0A2T7BNN8</accession>
<protein>
    <submittedName>
        <fullName evidence="1">Uncharacterized protein</fullName>
    </submittedName>
</protein>
<dbReference type="Proteomes" id="UP000244450">
    <property type="component" value="Unassembled WGS sequence"/>
</dbReference>